<keyword evidence="2 11" id="KW-0696">RNA-directed RNA polymerase</keyword>
<dbReference type="PROSITE" id="PS50522">
    <property type="entry name" value="RDRP_PHAGE"/>
    <property type="match status" value="1"/>
</dbReference>
<feature type="domain" description="RdRp catalytic" evidence="10">
    <location>
        <begin position="225"/>
        <end position="356"/>
    </location>
</feature>
<dbReference type="GO" id="GO:0003968">
    <property type="term" value="F:RNA-directed RNA polymerase activity"/>
    <property type="evidence" value="ECO:0007669"/>
    <property type="project" value="UniProtKB-KW"/>
</dbReference>
<evidence type="ECO:0000256" key="3">
    <source>
        <dbReference type="ARBA" id="ARBA00022679"/>
    </source>
</evidence>
<accession>A0A8S5L4W0</accession>
<dbReference type="GO" id="GO:0000166">
    <property type="term" value="F:nucleotide binding"/>
    <property type="evidence" value="ECO:0007669"/>
    <property type="project" value="UniProtKB-KW"/>
</dbReference>
<proteinExistence type="predicted"/>
<evidence type="ECO:0000256" key="7">
    <source>
        <dbReference type="ARBA" id="ARBA00030248"/>
    </source>
</evidence>
<reference evidence="11" key="1">
    <citation type="submission" date="2020-09" db="EMBL/GenBank/DDBJ databases">
        <title>Leviviricetes taxonomy.</title>
        <authorList>
            <person name="Stockdale S.R."/>
            <person name="Callanan J."/>
            <person name="Adriaenssens E.M."/>
            <person name="Kuhn J.H."/>
            <person name="Rumnieks J."/>
            <person name="Shkoporov A."/>
            <person name="Draper L.A."/>
            <person name="Ross P."/>
            <person name="Hill C."/>
        </authorList>
    </citation>
    <scope>NUCLEOTIDE SEQUENCE</scope>
</reference>
<dbReference type="InterPro" id="IPR007096">
    <property type="entry name" value="RNA-dir_Rpol_cat_phage"/>
</dbReference>
<evidence type="ECO:0000256" key="2">
    <source>
        <dbReference type="ARBA" id="ARBA00022484"/>
    </source>
</evidence>
<gene>
    <name evidence="11" type="primary">SRR5466728_2_3</name>
</gene>
<evidence type="ECO:0000313" key="11">
    <source>
        <dbReference type="EMBL" id="DAD52468.1"/>
    </source>
</evidence>
<dbReference type="EC" id="2.7.7.48" evidence="1"/>
<feature type="binding site" evidence="9">
    <location>
        <position position="325"/>
    </location>
    <ligand>
        <name>Mg(2+)</name>
        <dbReference type="ChEBI" id="CHEBI:18420"/>
        <label>2</label>
    </ligand>
</feature>
<dbReference type="SUPFAM" id="SSF56672">
    <property type="entry name" value="DNA/RNA polymerases"/>
    <property type="match status" value="1"/>
</dbReference>
<dbReference type="KEGG" id="vg:80396946"/>
<evidence type="ECO:0000256" key="9">
    <source>
        <dbReference type="PIRSR" id="PIRSR605093-1"/>
    </source>
</evidence>
<protein>
    <recommendedName>
        <fullName evidence="1">RNA-directed RNA polymerase</fullName>
        <ecNumber evidence="1">2.7.7.48</ecNumber>
    </recommendedName>
    <alternativeName>
        <fullName evidence="7">RNA replicase beta chain</fullName>
    </alternativeName>
</protein>
<evidence type="ECO:0000256" key="1">
    <source>
        <dbReference type="ARBA" id="ARBA00012494"/>
    </source>
</evidence>
<keyword evidence="9" id="KW-0460">Magnesium</keyword>
<name>A0A8S5L4W0_9VIRU</name>
<evidence type="ECO:0000256" key="6">
    <source>
        <dbReference type="ARBA" id="ARBA00022953"/>
    </source>
</evidence>
<keyword evidence="9" id="KW-0479">Metal-binding</keyword>
<evidence type="ECO:0000256" key="8">
    <source>
        <dbReference type="ARBA" id="ARBA00048744"/>
    </source>
</evidence>
<dbReference type="GO" id="GO:0039694">
    <property type="term" value="P:viral RNA genome replication"/>
    <property type="evidence" value="ECO:0007669"/>
    <property type="project" value="InterPro"/>
</dbReference>
<feature type="binding site" evidence="9">
    <location>
        <position position="240"/>
    </location>
    <ligand>
        <name>Mg(2+)</name>
        <dbReference type="ChEBI" id="CHEBI:18420"/>
        <label>2</label>
    </ligand>
</feature>
<dbReference type="EMBL" id="BK014112">
    <property type="protein sequence ID" value="DAD52468.1"/>
    <property type="molecule type" value="Genomic_RNA"/>
</dbReference>
<keyword evidence="6" id="KW-0693">Viral RNA replication</keyword>
<dbReference type="RefSeq" id="YP_010768762.1">
    <property type="nucleotide sequence ID" value="NC_073784.1"/>
</dbReference>
<dbReference type="GO" id="GO:0046872">
    <property type="term" value="F:metal ion binding"/>
    <property type="evidence" value="ECO:0007669"/>
    <property type="project" value="UniProtKB-KW"/>
</dbReference>
<dbReference type="Pfam" id="PF03431">
    <property type="entry name" value="RNA_replicase_B"/>
    <property type="match status" value="1"/>
</dbReference>
<evidence type="ECO:0000259" key="10">
    <source>
        <dbReference type="PROSITE" id="PS50522"/>
    </source>
</evidence>
<keyword evidence="5" id="KW-0547">Nucleotide-binding</keyword>
<evidence type="ECO:0000256" key="4">
    <source>
        <dbReference type="ARBA" id="ARBA00022695"/>
    </source>
</evidence>
<evidence type="ECO:0000256" key="5">
    <source>
        <dbReference type="ARBA" id="ARBA00022741"/>
    </source>
</evidence>
<evidence type="ECO:0000313" key="12">
    <source>
        <dbReference type="Proteomes" id="UP000682486"/>
    </source>
</evidence>
<comment type="cofactor">
    <cofactor evidence="9">
        <name>Mg(2+)</name>
        <dbReference type="ChEBI" id="CHEBI:18420"/>
    </cofactor>
    <text evidence="9">Binds 2 Mg(2+) per subunit.</text>
</comment>
<dbReference type="InterPro" id="IPR043502">
    <property type="entry name" value="DNA/RNA_pol_sf"/>
</dbReference>
<organism evidence="11 12">
    <name type="scientific">ssRNA phage SRR5466728_2</name>
    <dbReference type="NCBI Taxonomy" id="2786440"/>
    <lineage>
        <taxon>Viruses</taxon>
        <taxon>Riboviria</taxon>
        <taxon>Orthornavirae</taxon>
        <taxon>Lenarviricota</taxon>
        <taxon>Leviviricetes</taxon>
        <taxon>Norzivirales</taxon>
        <taxon>Atkinsviridae</taxon>
        <taxon>Huhmpluvirus</taxon>
        <taxon>Huhmpluvirus limenecus</taxon>
    </lineage>
</organism>
<keyword evidence="12" id="KW-1185">Reference proteome</keyword>
<dbReference type="GeneID" id="80396946"/>
<dbReference type="Proteomes" id="UP000682486">
    <property type="component" value="Segment"/>
</dbReference>
<keyword evidence="4" id="KW-0548">Nucleotidyltransferase</keyword>
<sequence>MPFCTASELQKHVEFDLDRCIGSNMQRVAGEYLRRSVVKKHLEMPGITTSEQDRAALEKFMAANRHCNSWRWSQDSKRDSIIDETIRLDLWRTLYGVYTLGDGLESVLPSNGASLGCRSNDVATKLFDSRKTVTNKRLLLHFDYWVGLTPWSAEAEKARVQRWGAFTLVKGSRLGFVPKTRDVSRSICTEPLVNSLHQHAIRVVLTNILLDRGIDLEYQQERNRSLAQQASLSGSHATIDLESASDTISVEFCRNFLPEDFFDVLMLTRSAYTQLPDGRNVKLGMISGQGNAFTFPLQTLIFQAICRACYRVCGVKSSLAVNGDDMIVDVRAFDTIVATLTRLGFIVNSSKTFSHGPFRESCGGDYYYGVNVRGVYAKDTHDLLSLFSVFNRLREWSLRHSISLFRTLLFLRRRIGDNALYVPWGNPTGGLACTRAQALRYGNIIPVSRGCLPKRVPVRYPRNEAARENGFIIYSYYSRNVVYEKDDIVKPLAALAAAASDRLTTRLVRNADGSNRNVVSTQPKRPSTVVAKKSICTSVWIAEHQLKK</sequence>
<feature type="binding site" evidence="9">
    <location>
        <position position="324"/>
    </location>
    <ligand>
        <name>Mg(2+)</name>
        <dbReference type="ChEBI" id="CHEBI:18420"/>
        <label>2</label>
    </ligand>
</feature>
<keyword evidence="3" id="KW-0808">Transferase</keyword>
<comment type="catalytic activity">
    <reaction evidence="8">
        <text>RNA(n) + a ribonucleoside 5'-triphosphate = RNA(n+1) + diphosphate</text>
        <dbReference type="Rhea" id="RHEA:21248"/>
        <dbReference type="Rhea" id="RHEA-COMP:14527"/>
        <dbReference type="Rhea" id="RHEA-COMP:17342"/>
        <dbReference type="ChEBI" id="CHEBI:33019"/>
        <dbReference type="ChEBI" id="CHEBI:61557"/>
        <dbReference type="ChEBI" id="CHEBI:140395"/>
        <dbReference type="EC" id="2.7.7.48"/>
    </reaction>
</comment>
<dbReference type="InterPro" id="IPR005093">
    <property type="entry name" value="RNArep_beta"/>
</dbReference>